<dbReference type="GO" id="GO:0006417">
    <property type="term" value="P:regulation of translation"/>
    <property type="evidence" value="ECO:0007669"/>
    <property type="project" value="TreeGrafter"/>
</dbReference>
<evidence type="ECO:0000313" key="3">
    <source>
        <dbReference type="EMBL" id="MSU88904.1"/>
    </source>
</evidence>
<dbReference type="InterPro" id="IPR051474">
    <property type="entry name" value="Anti-sigma-K/W_factor"/>
</dbReference>
<organism evidence="3 4">
    <name type="scientific">Halovulum marinum</name>
    <dbReference type="NCBI Taxonomy" id="2662447"/>
    <lineage>
        <taxon>Bacteria</taxon>
        <taxon>Pseudomonadati</taxon>
        <taxon>Pseudomonadota</taxon>
        <taxon>Alphaproteobacteria</taxon>
        <taxon>Rhodobacterales</taxon>
        <taxon>Paracoccaceae</taxon>
        <taxon>Halovulum</taxon>
    </lineage>
</organism>
<proteinExistence type="predicted"/>
<dbReference type="EMBL" id="WIND01000002">
    <property type="protein sequence ID" value="MSU88904.1"/>
    <property type="molecule type" value="Genomic_DNA"/>
</dbReference>
<accession>A0A6L5YYY8</accession>
<comment type="caution">
    <text evidence="3">The sequence shown here is derived from an EMBL/GenBank/DDBJ whole genome shotgun (WGS) entry which is preliminary data.</text>
</comment>
<keyword evidence="1" id="KW-1133">Transmembrane helix</keyword>
<feature type="domain" description="Anti-sigma K factor RskA C-terminal" evidence="2">
    <location>
        <begin position="105"/>
        <end position="221"/>
    </location>
</feature>
<dbReference type="InterPro" id="IPR018764">
    <property type="entry name" value="RskA_C"/>
</dbReference>
<dbReference type="GO" id="GO:0005886">
    <property type="term" value="C:plasma membrane"/>
    <property type="evidence" value="ECO:0007669"/>
    <property type="project" value="InterPro"/>
</dbReference>
<gene>
    <name evidence="3" type="ORF">GE300_04610</name>
</gene>
<keyword evidence="1" id="KW-0472">Membrane</keyword>
<dbReference type="RefSeq" id="WP_154445353.1">
    <property type="nucleotide sequence ID" value="NZ_WIND01000002.1"/>
</dbReference>
<keyword evidence="4" id="KW-1185">Reference proteome</keyword>
<dbReference type="GO" id="GO:0016989">
    <property type="term" value="F:sigma factor antagonist activity"/>
    <property type="evidence" value="ECO:0007669"/>
    <property type="project" value="TreeGrafter"/>
</dbReference>
<dbReference type="Pfam" id="PF10099">
    <property type="entry name" value="RskA_C"/>
    <property type="match status" value="1"/>
</dbReference>
<dbReference type="PANTHER" id="PTHR37461:SF1">
    <property type="entry name" value="ANTI-SIGMA-K FACTOR RSKA"/>
    <property type="match status" value="1"/>
</dbReference>
<keyword evidence="1" id="KW-0812">Transmembrane</keyword>
<sequence length="230" mass="23343">MSEPTSYPGPEDDDALAAEYVLGVLGAEERAAVAARAAREAGFAARIAAWEGHLAGLDRHFAEVAPPASVKRALDRRLFADAAPRSGPLSRLLNSLALWRLGTLAAVAALVLVLATDLRRPQELTLVLSLDSADTAYGFVALYRPGAGGVEVVQTGGGAPDDGDLELWVFDAAGAPLSLGVVDGTTPPDPGALGALVDGADVAVTLEPPGGSRGRGPQGPVVATGRVIGL</sequence>
<name>A0A6L5YYY8_9RHOB</name>
<evidence type="ECO:0000259" key="2">
    <source>
        <dbReference type="Pfam" id="PF10099"/>
    </source>
</evidence>
<evidence type="ECO:0000256" key="1">
    <source>
        <dbReference type="SAM" id="Phobius"/>
    </source>
</evidence>
<dbReference type="PANTHER" id="PTHR37461">
    <property type="entry name" value="ANTI-SIGMA-K FACTOR RSKA"/>
    <property type="match status" value="1"/>
</dbReference>
<protein>
    <submittedName>
        <fullName evidence="3">Anti-sigma factor</fullName>
    </submittedName>
</protein>
<feature type="transmembrane region" description="Helical" evidence="1">
    <location>
        <begin position="97"/>
        <end position="115"/>
    </location>
</feature>
<dbReference type="Proteomes" id="UP000474957">
    <property type="component" value="Unassembled WGS sequence"/>
</dbReference>
<evidence type="ECO:0000313" key="4">
    <source>
        <dbReference type="Proteomes" id="UP000474957"/>
    </source>
</evidence>
<reference evidence="3 4" key="1">
    <citation type="submission" date="2019-10" db="EMBL/GenBank/DDBJ databases">
        <title>Cognatihalovulum marinum gen. nov. sp. nov., a new member of the family Rhodobacteraceae isolated from deep seawater of the Northwest Indian Ocean.</title>
        <authorList>
            <person name="Ruan C."/>
            <person name="Wang J."/>
            <person name="Zheng X."/>
            <person name="Song L."/>
            <person name="Zhu Y."/>
            <person name="Huang Y."/>
            <person name="Lu Z."/>
            <person name="Du W."/>
            <person name="Huang L."/>
            <person name="Dai X."/>
        </authorList>
    </citation>
    <scope>NUCLEOTIDE SEQUENCE [LARGE SCALE GENOMIC DNA]</scope>
    <source>
        <strain evidence="3 4">2CG4</strain>
    </source>
</reference>
<dbReference type="AlphaFoldDB" id="A0A6L5YYY8"/>